<evidence type="ECO:0000256" key="1">
    <source>
        <dbReference type="ARBA" id="ARBA00022676"/>
    </source>
</evidence>
<dbReference type="InterPro" id="IPR035902">
    <property type="entry name" value="Nuc_phospho_transferase"/>
</dbReference>
<reference evidence="5 6" key="1">
    <citation type="journal article" date="2015" name="Nature">
        <title>rRNA introns, odd ribosomes, and small enigmatic genomes across a large radiation of phyla.</title>
        <authorList>
            <person name="Brown C.T."/>
            <person name="Hug L.A."/>
            <person name="Thomas B.C."/>
            <person name="Sharon I."/>
            <person name="Castelle C.J."/>
            <person name="Singh A."/>
            <person name="Wilkins M.J."/>
            <person name="Williams K.H."/>
            <person name="Banfield J.F."/>
        </authorList>
    </citation>
    <scope>NUCLEOTIDE SEQUENCE [LARGE SCALE GENOMIC DNA]</scope>
</reference>
<feature type="coiled-coil region" evidence="3">
    <location>
        <begin position="343"/>
        <end position="370"/>
    </location>
</feature>
<dbReference type="InterPro" id="IPR017459">
    <property type="entry name" value="Glycosyl_Trfase_fam3_N_dom"/>
</dbReference>
<dbReference type="SUPFAM" id="SSF54680">
    <property type="entry name" value="Pyrimidine nucleoside phosphorylase C-terminal domain"/>
    <property type="match status" value="1"/>
</dbReference>
<dbReference type="GO" id="GO:0006206">
    <property type="term" value="P:pyrimidine nucleobase metabolic process"/>
    <property type="evidence" value="ECO:0007669"/>
    <property type="project" value="InterPro"/>
</dbReference>
<keyword evidence="2" id="KW-0808">Transferase</keyword>
<evidence type="ECO:0000259" key="4">
    <source>
        <dbReference type="SMART" id="SM00941"/>
    </source>
</evidence>
<dbReference type="InterPro" id="IPR013102">
    <property type="entry name" value="PYNP_C"/>
</dbReference>
<dbReference type="Gene3D" id="3.90.1170.30">
    <property type="entry name" value="Pyrimidine nucleoside phosphorylase-like, C-terminal domain"/>
    <property type="match status" value="1"/>
</dbReference>
<dbReference type="InterPro" id="IPR036566">
    <property type="entry name" value="PYNP-like_C_sf"/>
</dbReference>
<keyword evidence="3" id="KW-0175">Coiled coil</keyword>
<evidence type="ECO:0000313" key="5">
    <source>
        <dbReference type="EMBL" id="KKP64596.1"/>
    </source>
</evidence>
<dbReference type="Gene3D" id="3.40.1030.10">
    <property type="entry name" value="Nucleoside phosphorylase/phosphoribosyltransferase catalytic domain"/>
    <property type="match status" value="1"/>
</dbReference>
<feature type="domain" description="Pyrimidine nucleoside phosphorylase C-terminal" evidence="4">
    <location>
        <begin position="434"/>
        <end position="500"/>
    </location>
</feature>
<dbReference type="SUPFAM" id="SSF52418">
    <property type="entry name" value="Nucleoside phosphorylase/phosphoribosyltransferase catalytic domain"/>
    <property type="match status" value="1"/>
</dbReference>
<evidence type="ECO:0000256" key="3">
    <source>
        <dbReference type="SAM" id="Coils"/>
    </source>
</evidence>
<keyword evidence="1" id="KW-0328">Glycosyltransferase</keyword>
<dbReference type="EMBL" id="LBPV01000043">
    <property type="protein sequence ID" value="KKP64596.1"/>
    <property type="molecule type" value="Genomic_DNA"/>
</dbReference>
<dbReference type="GO" id="GO:0016763">
    <property type="term" value="F:pentosyltransferase activity"/>
    <property type="evidence" value="ECO:0007669"/>
    <property type="project" value="InterPro"/>
</dbReference>
<dbReference type="AlphaFoldDB" id="A0A0G0BLV0"/>
<dbReference type="Pfam" id="PF00591">
    <property type="entry name" value="Glycos_transf_3"/>
    <property type="match status" value="1"/>
</dbReference>
<dbReference type="PANTHER" id="PTHR10515">
    <property type="entry name" value="THYMIDINE PHOSPHORYLASE"/>
    <property type="match status" value="1"/>
</dbReference>
<dbReference type="Pfam" id="PF02885">
    <property type="entry name" value="Glycos_trans_3N"/>
    <property type="match status" value="1"/>
</dbReference>
<sequence>MSYYLKSKSLDLGEDNDFNVVLNSEDAQRMGIREGETLMIGFGEVELFADVFETDTLVKEGEIGLYEEIWENYNVEDGSRIFADIPERSKSLEAISNKLLGHSLSKKDLELIMADIGSKKIREVEIAFFVSTFFNPGFNDDEILWMTEGMASSGDVLSFKEFAGKDGLVVDKHSIGGVAGKGITPTLIPILVSGGLLVPNTSTRAITSPAGTSDILEVVMPVKLTKEQIMEVVKKTGGCMFWGGSLSISPADDIIINVERSLRIQEFQKVLVSIVAKKIAMGVNHVLIDLPYGKGSKLESIEETQMLEKEFKKLFFKVGIECETIKRIVRGPDGPAIGPNLEIKECLKVLERAEDRSKALEDVVLNMADKLFESTEKVARGEGKKYAQQLLESGKALDKFWEIAFAQGATKKIKSSEISAGKFEYDVVSQKSGKVDMINNVELVNIARALGNPKIKEAGIYMHKLNGEKVSKGDVLMTIYATSNGRLESGKKAIDINKLFCISC</sequence>
<dbReference type="GO" id="GO:0004645">
    <property type="term" value="F:1,4-alpha-oligoglucan phosphorylase activity"/>
    <property type="evidence" value="ECO:0007669"/>
    <property type="project" value="InterPro"/>
</dbReference>
<dbReference type="Proteomes" id="UP000033866">
    <property type="component" value="Unassembled WGS sequence"/>
</dbReference>
<dbReference type="InterPro" id="IPR036320">
    <property type="entry name" value="Glycosyl_Trfase_fam3_N_dom_sf"/>
</dbReference>
<dbReference type="NCBIfam" id="TIGR02645">
    <property type="entry name" value="ARCH_P_rylase"/>
    <property type="match status" value="1"/>
</dbReference>
<dbReference type="GO" id="GO:0006213">
    <property type="term" value="P:pyrimidine nucleoside metabolic process"/>
    <property type="evidence" value="ECO:0007669"/>
    <property type="project" value="InterPro"/>
</dbReference>
<name>A0A0G0BLV0_9BACT</name>
<dbReference type="InterPro" id="IPR000312">
    <property type="entry name" value="Glycosyl_Trfase_fam3"/>
</dbReference>
<gene>
    <name evidence="5" type="ORF">UR61_C0043G0004</name>
</gene>
<dbReference type="GO" id="GO:0005829">
    <property type="term" value="C:cytosol"/>
    <property type="evidence" value="ECO:0007669"/>
    <property type="project" value="TreeGrafter"/>
</dbReference>
<dbReference type="PATRIC" id="fig|1619093.3.peg.434"/>
<dbReference type="PANTHER" id="PTHR10515:SF0">
    <property type="entry name" value="THYMIDINE PHOSPHORYLASE"/>
    <property type="match status" value="1"/>
</dbReference>
<dbReference type="NCBIfam" id="NF003338">
    <property type="entry name" value="PRK04350.1"/>
    <property type="match status" value="1"/>
</dbReference>
<dbReference type="Gene3D" id="2.40.40.20">
    <property type="match status" value="1"/>
</dbReference>
<proteinExistence type="predicted"/>
<comment type="caution">
    <text evidence="5">The sequence shown here is derived from an EMBL/GenBank/DDBJ whole genome shotgun (WGS) entry which is preliminary data.</text>
</comment>
<dbReference type="InterPro" id="IPR013466">
    <property type="entry name" value="Thymidine/AMP_Pase"/>
</dbReference>
<dbReference type="Pfam" id="PF07831">
    <property type="entry name" value="PYNP_C"/>
    <property type="match status" value="1"/>
</dbReference>
<dbReference type="InterPro" id="IPR000053">
    <property type="entry name" value="Thymidine/pyrmidine_PPase"/>
</dbReference>
<dbReference type="Gene3D" id="1.20.970.50">
    <property type="match status" value="1"/>
</dbReference>
<evidence type="ECO:0000313" key="6">
    <source>
        <dbReference type="Proteomes" id="UP000033866"/>
    </source>
</evidence>
<organism evidence="5 6">
    <name type="scientific">candidate division WS6 bacterium GW2011_GWE1_34_7</name>
    <dbReference type="NCBI Taxonomy" id="1619093"/>
    <lineage>
        <taxon>Bacteria</taxon>
        <taxon>Candidatus Dojkabacteria</taxon>
    </lineage>
</organism>
<protein>
    <recommendedName>
        <fullName evidence="4">Pyrimidine nucleoside phosphorylase C-terminal domain-containing protein</fullName>
    </recommendedName>
</protein>
<dbReference type="SUPFAM" id="SSF47648">
    <property type="entry name" value="Nucleoside phosphorylase/phosphoribosyltransferase N-terminal domain"/>
    <property type="match status" value="1"/>
</dbReference>
<accession>A0A0G0BLV0</accession>
<evidence type="ECO:0000256" key="2">
    <source>
        <dbReference type="ARBA" id="ARBA00022679"/>
    </source>
</evidence>
<dbReference type="SMART" id="SM00941">
    <property type="entry name" value="PYNP_C"/>
    <property type="match status" value="1"/>
</dbReference>